<dbReference type="InterPro" id="IPR050557">
    <property type="entry name" value="RTX_toxin/Mannuronan_C5-epim"/>
</dbReference>
<dbReference type="GO" id="GO:0005576">
    <property type="term" value="C:extracellular region"/>
    <property type="evidence" value="ECO:0007669"/>
    <property type="project" value="UniProtKB-SubCell"/>
</dbReference>
<dbReference type="Proteomes" id="UP000245507">
    <property type="component" value="Unassembled WGS sequence"/>
</dbReference>
<proteinExistence type="predicted"/>
<protein>
    <recommendedName>
        <fullName evidence="6">Calcium-binding protein</fullName>
    </recommendedName>
</protein>
<dbReference type="EMBL" id="QGDD01000012">
    <property type="protein sequence ID" value="PWN01012.1"/>
    <property type="molecule type" value="Genomic_DNA"/>
</dbReference>
<evidence type="ECO:0008006" key="6">
    <source>
        <dbReference type="Google" id="ProtNLM"/>
    </source>
</evidence>
<evidence type="ECO:0000313" key="4">
    <source>
        <dbReference type="EMBL" id="PWN01012.1"/>
    </source>
</evidence>
<dbReference type="PANTHER" id="PTHR38340">
    <property type="entry name" value="S-LAYER PROTEIN"/>
    <property type="match status" value="1"/>
</dbReference>
<dbReference type="SUPFAM" id="SSF51120">
    <property type="entry name" value="beta-Roll"/>
    <property type="match status" value="1"/>
</dbReference>
<sequence>MSAAGAGSAWSLADGERGDPPGATCNGLPATEVDASHQAQTGTAGDDVVVLVGEGAVYDALGGNDSICLSPTIRYALVNGDAGDDHVDASAAQARRGYSTEISGGPGSDEIVGSAFRDVMIGGSGDDVVEGGAGGDLLDGDGVDRVGRYSDPFVDGADHVDAGPGNDRIYSSVRGDDGASGADESIGGPGRDTLDHGPSRAGIVLRVQAGVVEGTGTDVPDTFEGFERYEGSGSDDLIVGTEGDDHLDGDFGRDRVFGLGGDDRLELARGRASGGPGDDLLSDGANGPRLRIAMGPGDDRVSLLQGRHTVAMGAGNDRVEFAGLRGTFAIGGGPGFDRVTTIRCKHHRRTGDVVTCDRSTATITSVERVRNRG</sequence>
<dbReference type="PANTHER" id="PTHR38340:SF1">
    <property type="entry name" value="S-LAYER PROTEIN"/>
    <property type="match status" value="1"/>
</dbReference>
<dbReference type="InterPro" id="IPR011049">
    <property type="entry name" value="Serralysin-like_metalloprot_C"/>
</dbReference>
<comment type="subcellular location">
    <subcellularLocation>
        <location evidence="1">Secreted</location>
    </subcellularLocation>
</comment>
<comment type="caution">
    <text evidence="4">The sequence shown here is derived from an EMBL/GenBank/DDBJ whole genome shotgun (WGS) entry which is preliminary data.</text>
</comment>
<dbReference type="Pfam" id="PF00353">
    <property type="entry name" value="HemolysinCabind"/>
    <property type="match status" value="3"/>
</dbReference>
<gene>
    <name evidence="4" type="ORF">DJ010_20560</name>
</gene>
<accession>A0A316TEV7</accession>
<keyword evidence="2" id="KW-0964">Secreted</keyword>
<feature type="region of interest" description="Disordered" evidence="3">
    <location>
        <begin position="155"/>
        <end position="198"/>
    </location>
</feature>
<reference evidence="4 5" key="1">
    <citation type="submission" date="2018-05" db="EMBL/GenBank/DDBJ databases">
        <title>Nocardioides silvaticus genome.</title>
        <authorList>
            <person name="Li C."/>
            <person name="Wang G."/>
        </authorList>
    </citation>
    <scope>NUCLEOTIDE SEQUENCE [LARGE SCALE GENOMIC DNA]</scope>
    <source>
        <strain evidence="4 5">CCTCC AB 2018079</strain>
    </source>
</reference>
<dbReference type="Gene3D" id="2.150.10.10">
    <property type="entry name" value="Serralysin-like metalloprotease, C-terminal"/>
    <property type="match status" value="2"/>
</dbReference>
<evidence type="ECO:0000256" key="1">
    <source>
        <dbReference type="ARBA" id="ARBA00004613"/>
    </source>
</evidence>
<organism evidence="4 5">
    <name type="scientific">Nocardioides silvaticus</name>
    <dbReference type="NCBI Taxonomy" id="2201891"/>
    <lineage>
        <taxon>Bacteria</taxon>
        <taxon>Bacillati</taxon>
        <taxon>Actinomycetota</taxon>
        <taxon>Actinomycetes</taxon>
        <taxon>Propionibacteriales</taxon>
        <taxon>Nocardioidaceae</taxon>
        <taxon>Nocardioides</taxon>
    </lineage>
</organism>
<feature type="compositionally biased region" description="Low complexity" evidence="3">
    <location>
        <begin position="1"/>
        <end position="13"/>
    </location>
</feature>
<dbReference type="AlphaFoldDB" id="A0A316TEV7"/>
<evidence type="ECO:0000256" key="2">
    <source>
        <dbReference type="ARBA" id="ARBA00022525"/>
    </source>
</evidence>
<evidence type="ECO:0000256" key="3">
    <source>
        <dbReference type="SAM" id="MobiDB-lite"/>
    </source>
</evidence>
<feature type="region of interest" description="Disordered" evidence="3">
    <location>
        <begin position="1"/>
        <end position="29"/>
    </location>
</feature>
<evidence type="ECO:0000313" key="5">
    <source>
        <dbReference type="Proteomes" id="UP000245507"/>
    </source>
</evidence>
<dbReference type="PRINTS" id="PR00313">
    <property type="entry name" value="CABNDNGRPT"/>
</dbReference>
<name>A0A316TEV7_9ACTN</name>
<dbReference type="GO" id="GO:0005509">
    <property type="term" value="F:calcium ion binding"/>
    <property type="evidence" value="ECO:0007669"/>
    <property type="project" value="InterPro"/>
</dbReference>
<keyword evidence="5" id="KW-1185">Reference proteome</keyword>
<dbReference type="InterPro" id="IPR001343">
    <property type="entry name" value="Hemolysn_Ca-bd"/>
</dbReference>